<dbReference type="EMBL" id="WKJL01000001">
    <property type="protein sequence ID" value="MRW82840.1"/>
    <property type="molecule type" value="Genomic_DNA"/>
</dbReference>
<sequence>MNRAGGAARACGAAARAGSAAGSPRTVIRGESDHSQRLAIIDWLRFTFLPSMSALDTMEQLKRYFALWFPLPVNFIPAEKGLYGYKQTYDVMVWKDAQLIRVAIVGMGGTSTGNTMMVDLSGKGCSLVSDWQAVYATMQDLDARITRADTALDLMEGFTLDQFDDLYRAGEFNCGGRIPTRRYMEGGHSGDLHANGRTMYLGKKANGKELCIYEKGKQLGDSTSEWLRVEIRFGNRDRVIPHDIVLDPTTYFAGGFIALETLVDTIKTKIKTEQRDIASEERTIVLKRLTHYLTASYGKTLYQLAHELKMDYKALYELLRVPGVPARLEKSVVADGVNRAHDPAHSEE</sequence>
<name>A0A844D5Q8_9BURK</name>
<proteinExistence type="predicted"/>
<comment type="caution">
    <text evidence="2">The sequence shown here is derived from an EMBL/GenBank/DDBJ whole genome shotgun (WGS) entry which is preliminary data.</text>
</comment>
<gene>
    <name evidence="2" type="ORF">GJ698_01880</name>
</gene>
<evidence type="ECO:0000313" key="3">
    <source>
        <dbReference type="Proteomes" id="UP000439986"/>
    </source>
</evidence>
<dbReference type="Pfam" id="PF02486">
    <property type="entry name" value="Rep_trans"/>
    <property type="match status" value="1"/>
</dbReference>
<organism evidence="2 3">
    <name type="scientific">Duganella aquatilis</name>
    <dbReference type="NCBI Taxonomy" id="2666082"/>
    <lineage>
        <taxon>Bacteria</taxon>
        <taxon>Pseudomonadati</taxon>
        <taxon>Pseudomonadota</taxon>
        <taxon>Betaproteobacteria</taxon>
        <taxon>Burkholderiales</taxon>
        <taxon>Oxalobacteraceae</taxon>
        <taxon>Telluria group</taxon>
        <taxon>Duganella</taxon>
    </lineage>
</organism>
<evidence type="ECO:0000313" key="2">
    <source>
        <dbReference type="EMBL" id="MRW82840.1"/>
    </source>
</evidence>
<keyword evidence="3" id="KW-1185">Reference proteome</keyword>
<dbReference type="InterPro" id="IPR003491">
    <property type="entry name" value="REP-like_C"/>
</dbReference>
<feature type="domain" description="Replication initiation protein-like C-terminal" evidence="1">
    <location>
        <begin position="144"/>
        <end position="302"/>
    </location>
</feature>
<accession>A0A844D5Q8</accession>
<protein>
    <submittedName>
        <fullName evidence="2">Replication initiation protein</fullName>
    </submittedName>
</protein>
<reference evidence="2 3" key="1">
    <citation type="submission" date="2019-11" db="EMBL/GenBank/DDBJ databases">
        <title>Novel species isolated from a subtropical stream in China.</title>
        <authorList>
            <person name="Lu H."/>
        </authorList>
    </citation>
    <scope>NUCLEOTIDE SEQUENCE [LARGE SCALE GENOMIC DNA]</scope>
    <source>
        <strain evidence="2 3">FT26W</strain>
    </source>
</reference>
<dbReference type="Proteomes" id="UP000439986">
    <property type="component" value="Unassembled WGS sequence"/>
</dbReference>
<dbReference type="RefSeq" id="WP_154355878.1">
    <property type="nucleotide sequence ID" value="NZ_WKJL01000001.1"/>
</dbReference>
<dbReference type="AlphaFoldDB" id="A0A844D5Q8"/>
<evidence type="ECO:0000259" key="1">
    <source>
        <dbReference type="Pfam" id="PF02486"/>
    </source>
</evidence>